<comment type="subcellular location">
    <subcellularLocation>
        <location evidence="1 7">Cell membrane</location>
        <topology evidence="1 7">Multi-pass membrane protein</topology>
    </subcellularLocation>
</comment>
<dbReference type="Proteomes" id="UP000184612">
    <property type="component" value="Unassembled WGS sequence"/>
</dbReference>
<dbReference type="Gene3D" id="1.10.3720.10">
    <property type="entry name" value="MetI-like"/>
    <property type="match status" value="1"/>
</dbReference>
<evidence type="ECO:0000313" key="10">
    <source>
        <dbReference type="Proteomes" id="UP000184612"/>
    </source>
</evidence>
<dbReference type="STRING" id="1121345.SAMN02745217_01358"/>
<evidence type="ECO:0000259" key="8">
    <source>
        <dbReference type="PROSITE" id="PS50928"/>
    </source>
</evidence>
<dbReference type="PANTHER" id="PTHR43744">
    <property type="entry name" value="ABC TRANSPORTER PERMEASE PROTEIN MG189-RELATED-RELATED"/>
    <property type="match status" value="1"/>
</dbReference>
<keyword evidence="5 7" id="KW-1133">Transmembrane helix</keyword>
<dbReference type="GO" id="GO:0005886">
    <property type="term" value="C:plasma membrane"/>
    <property type="evidence" value="ECO:0007669"/>
    <property type="project" value="UniProtKB-SubCell"/>
</dbReference>
<evidence type="ECO:0000256" key="2">
    <source>
        <dbReference type="ARBA" id="ARBA00022448"/>
    </source>
</evidence>
<dbReference type="CDD" id="cd06261">
    <property type="entry name" value="TM_PBP2"/>
    <property type="match status" value="1"/>
</dbReference>
<keyword evidence="6 7" id="KW-0472">Membrane</keyword>
<dbReference type="AlphaFoldDB" id="A0A1M7Y404"/>
<sequence length="274" mass="30633">MRKLSKVSIYLCVIFICLLCLIPFLVLIILSLNSPQRVFYEGNMFIPDFYLKNFAEGWVKSNIGSAMINSAFITALALIIIVLLCSMAAYTIARFKYRFNTLIFAVFISCMMIPGIINTVPLYTLMIKLHAVNTLWGMALVCAALAIPQSTFVFHGFIKSLPRELEESAIIDGCSWFSSFWRIVFPLLKPAASAIIILNGFGIWNNYSQAVFFLQDSKKHNVPQALSVYFQQFAGAKWNLMAATAVIAIVPVILAFLLFQKNLIRGLTEGALKG</sequence>
<feature type="domain" description="ABC transmembrane type-1" evidence="8">
    <location>
        <begin position="67"/>
        <end position="259"/>
    </location>
</feature>
<dbReference type="InterPro" id="IPR035906">
    <property type="entry name" value="MetI-like_sf"/>
</dbReference>
<keyword evidence="2 7" id="KW-0813">Transport</keyword>
<evidence type="ECO:0000256" key="4">
    <source>
        <dbReference type="ARBA" id="ARBA00022692"/>
    </source>
</evidence>
<accession>A0A1M7Y404</accession>
<name>A0A1M7Y404_9FIRM</name>
<evidence type="ECO:0000256" key="6">
    <source>
        <dbReference type="ARBA" id="ARBA00023136"/>
    </source>
</evidence>
<feature type="transmembrane region" description="Helical" evidence="7">
    <location>
        <begin position="7"/>
        <end position="30"/>
    </location>
</feature>
<feature type="transmembrane region" description="Helical" evidence="7">
    <location>
        <begin position="66"/>
        <end position="90"/>
    </location>
</feature>
<feature type="transmembrane region" description="Helical" evidence="7">
    <location>
        <begin position="179"/>
        <end position="204"/>
    </location>
</feature>
<dbReference type="PANTHER" id="PTHR43744:SF8">
    <property type="entry name" value="SN-GLYCEROL-3-PHOSPHATE TRANSPORT SYSTEM PERMEASE PROTEIN UGPE"/>
    <property type="match status" value="1"/>
</dbReference>
<dbReference type="SUPFAM" id="SSF161098">
    <property type="entry name" value="MetI-like"/>
    <property type="match status" value="1"/>
</dbReference>
<dbReference type="Pfam" id="PF00528">
    <property type="entry name" value="BPD_transp_1"/>
    <property type="match status" value="1"/>
</dbReference>
<protein>
    <submittedName>
        <fullName evidence="9">Raffinose/stachyose/melibiose transport system permease protein</fullName>
    </submittedName>
</protein>
<gene>
    <name evidence="9" type="ORF">SAMN02745217_01358</name>
</gene>
<proteinExistence type="inferred from homology"/>
<dbReference type="InterPro" id="IPR000515">
    <property type="entry name" value="MetI-like"/>
</dbReference>
<evidence type="ECO:0000256" key="1">
    <source>
        <dbReference type="ARBA" id="ARBA00004651"/>
    </source>
</evidence>
<organism evidence="9 10">
    <name type="scientific">Anaerocolumna xylanovorans DSM 12503</name>
    <dbReference type="NCBI Taxonomy" id="1121345"/>
    <lineage>
        <taxon>Bacteria</taxon>
        <taxon>Bacillati</taxon>
        <taxon>Bacillota</taxon>
        <taxon>Clostridia</taxon>
        <taxon>Lachnospirales</taxon>
        <taxon>Lachnospiraceae</taxon>
        <taxon>Anaerocolumna</taxon>
    </lineage>
</organism>
<dbReference type="GO" id="GO:0055085">
    <property type="term" value="P:transmembrane transport"/>
    <property type="evidence" value="ECO:0007669"/>
    <property type="project" value="InterPro"/>
</dbReference>
<evidence type="ECO:0000256" key="5">
    <source>
        <dbReference type="ARBA" id="ARBA00022989"/>
    </source>
</evidence>
<keyword evidence="4 7" id="KW-0812">Transmembrane</keyword>
<feature type="transmembrane region" description="Helical" evidence="7">
    <location>
        <begin position="102"/>
        <end position="123"/>
    </location>
</feature>
<dbReference type="EMBL" id="FRFD01000004">
    <property type="protein sequence ID" value="SHO46990.1"/>
    <property type="molecule type" value="Genomic_DNA"/>
</dbReference>
<evidence type="ECO:0000256" key="3">
    <source>
        <dbReference type="ARBA" id="ARBA00022475"/>
    </source>
</evidence>
<dbReference type="PROSITE" id="PS50928">
    <property type="entry name" value="ABC_TM1"/>
    <property type="match status" value="1"/>
</dbReference>
<evidence type="ECO:0000313" key="9">
    <source>
        <dbReference type="EMBL" id="SHO46990.1"/>
    </source>
</evidence>
<feature type="transmembrane region" description="Helical" evidence="7">
    <location>
        <begin position="238"/>
        <end position="259"/>
    </location>
</feature>
<reference evidence="9 10" key="1">
    <citation type="submission" date="2016-12" db="EMBL/GenBank/DDBJ databases">
        <authorList>
            <person name="Song W.-J."/>
            <person name="Kurnit D.M."/>
        </authorList>
    </citation>
    <scope>NUCLEOTIDE SEQUENCE [LARGE SCALE GENOMIC DNA]</scope>
    <source>
        <strain evidence="9 10">DSM 12503</strain>
    </source>
</reference>
<keyword evidence="10" id="KW-1185">Reference proteome</keyword>
<dbReference type="OrthoDB" id="9794684at2"/>
<feature type="transmembrane region" description="Helical" evidence="7">
    <location>
        <begin position="135"/>
        <end position="158"/>
    </location>
</feature>
<evidence type="ECO:0000256" key="7">
    <source>
        <dbReference type="RuleBase" id="RU363032"/>
    </source>
</evidence>
<keyword evidence="3" id="KW-1003">Cell membrane</keyword>
<comment type="similarity">
    <text evidence="7">Belongs to the binding-protein-dependent transport system permease family.</text>
</comment>